<protein>
    <submittedName>
        <fullName evidence="1">Uncharacterized protein</fullName>
    </submittedName>
</protein>
<keyword evidence="2" id="KW-1185">Reference proteome</keyword>
<accession>A0A0V0YY53</accession>
<name>A0A0V0YY53_TRIBR</name>
<proteinExistence type="predicted"/>
<dbReference type="Proteomes" id="UP000054653">
    <property type="component" value="Unassembled WGS sequence"/>
</dbReference>
<gene>
    <name evidence="1" type="ORF">T03_2154</name>
</gene>
<dbReference type="EMBL" id="JYDI01005133">
    <property type="protein sequence ID" value="KRY05193.1"/>
    <property type="molecule type" value="Genomic_DNA"/>
</dbReference>
<reference evidence="1 2" key="1">
    <citation type="submission" date="2015-01" db="EMBL/GenBank/DDBJ databases">
        <title>Evolution of Trichinella species and genotypes.</title>
        <authorList>
            <person name="Korhonen P.K."/>
            <person name="Edoardo P."/>
            <person name="Giuseppe L.R."/>
            <person name="Gasser R.B."/>
        </authorList>
    </citation>
    <scope>NUCLEOTIDE SEQUENCE [LARGE SCALE GENOMIC DNA]</scope>
    <source>
        <strain evidence="1">ISS120</strain>
    </source>
</reference>
<organism evidence="1 2">
    <name type="scientific">Trichinella britovi</name>
    <name type="common">Parasitic roundworm</name>
    <dbReference type="NCBI Taxonomy" id="45882"/>
    <lineage>
        <taxon>Eukaryota</taxon>
        <taxon>Metazoa</taxon>
        <taxon>Ecdysozoa</taxon>
        <taxon>Nematoda</taxon>
        <taxon>Enoplea</taxon>
        <taxon>Dorylaimia</taxon>
        <taxon>Trichinellida</taxon>
        <taxon>Trichinellidae</taxon>
        <taxon>Trichinella</taxon>
    </lineage>
</organism>
<evidence type="ECO:0000313" key="2">
    <source>
        <dbReference type="Proteomes" id="UP000054653"/>
    </source>
</evidence>
<dbReference type="AlphaFoldDB" id="A0A0V0YY53"/>
<evidence type="ECO:0000313" key="1">
    <source>
        <dbReference type="EMBL" id="KRY05193.1"/>
    </source>
</evidence>
<comment type="caution">
    <text evidence="1">The sequence shown here is derived from an EMBL/GenBank/DDBJ whole genome shotgun (WGS) entry which is preliminary data.</text>
</comment>
<sequence length="42" mass="5065">MDTKPRSISVNVLWNSGTLSVWDSEFLSQSFIWHLRVRRCRR</sequence>